<dbReference type="Gene3D" id="1.10.10.10">
    <property type="entry name" value="Winged helix-like DNA-binding domain superfamily/Winged helix DNA-binding domain"/>
    <property type="match status" value="1"/>
</dbReference>
<dbReference type="PANTHER" id="PTHR30136">
    <property type="entry name" value="HELIX-TURN-HELIX TRANSCRIPTIONAL REGULATOR, ICLR FAMILY"/>
    <property type="match status" value="1"/>
</dbReference>
<dbReference type="PROSITE" id="PS51077">
    <property type="entry name" value="HTH_ICLR"/>
    <property type="match status" value="1"/>
</dbReference>
<sequence length="255" mass="26737">MSATLAKAPRPAAATGVGVVRRITQLLDAFVDAPGHLLLEELTGITGLPRSTAFRLLGQLIDQGWVTHDARGYALGPRASLITTQAHSQEEIRVAAHEQLNTLHLRTRAVAHLWVLTGGFVYCLDKVGGLVDDSVPTGVGTRIPAADSAGGRALLATMAPEAVYCLLADVHRRALSESEQNAVHQRLAAVRAQRGVASEQARNRNGVSAVAVPVTHRGQGIAAVSLAWRGALANADAVVPQLFTAAGVIRARLGS</sequence>
<dbReference type="InterPro" id="IPR029016">
    <property type="entry name" value="GAF-like_dom_sf"/>
</dbReference>
<dbReference type="InterPro" id="IPR036388">
    <property type="entry name" value="WH-like_DNA-bd_sf"/>
</dbReference>
<feature type="domain" description="IclR-ED" evidence="5">
    <location>
        <begin position="78"/>
        <end position="255"/>
    </location>
</feature>
<keyword evidence="1" id="KW-0805">Transcription regulation</keyword>
<evidence type="ECO:0000256" key="3">
    <source>
        <dbReference type="ARBA" id="ARBA00023163"/>
    </source>
</evidence>
<dbReference type="Gene3D" id="3.30.450.40">
    <property type="match status" value="1"/>
</dbReference>
<keyword evidence="3" id="KW-0804">Transcription</keyword>
<dbReference type="Pfam" id="PF09339">
    <property type="entry name" value="HTH_IclR"/>
    <property type="match status" value="1"/>
</dbReference>
<organism evidence="6 7">
    <name type="scientific">Streptomyces incanus</name>
    <dbReference type="NCBI Taxonomy" id="887453"/>
    <lineage>
        <taxon>Bacteria</taxon>
        <taxon>Bacillati</taxon>
        <taxon>Actinomycetota</taxon>
        <taxon>Actinomycetes</taxon>
        <taxon>Kitasatosporales</taxon>
        <taxon>Streptomycetaceae</taxon>
        <taxon>Streptomyces</taxon>
    </lineage>
</organism>
<dbReference type="Pfam" id="PF01614">
    <property type="entry name" value="IclR_C"/>
    <property type="match status" value="1"/>
</dbReference>
<evidence type="ECO:0000313" key="7">
    <source>
        <dbReference type="Proteomes" id="UP001596183"/>
    </source>
</evidence>
<evidence type="ECO:0000259" key="4">
    <source>
        <dbReference type="PROSITE" id="PS51077"/>
    </source>
</evidence>
<proteinExistence type="predicted"/>
<dbReference type="PROSITE" id="PS51078">
    <property type="entry name" value="ICLR_ED"/>
    <property type="match status" value="1"/>
</dbReference>
<feature type="domain" description="HTH iclR-type" evidence="4">
    <location>
        <begin position="17"/>
        <end position="77"/>
    </location>
</feature>
<accession>A0ABW0XUK1</accession>
<keyword evidence="7" id="KW-1185">Reference proteome</keyword>
<dbReference type="InterPro" id="IPR014757">
    <property type="entry name" value="Tscrpt_reg_IclR_C"/>
</dbReference>
<dbReference type="SUPFAM" id="SSF46785">
    <property type="entry name" value="Winged helix' DNA-binding domain"/>
    <property type="match status" value="1"/>
</dbReference>
<dbReference type="InterPro" id="IPR036390">
    <property type="entry name" value="WH_DNA-bd_sf"/>
</dbReference>
<evidence type="ECO:0000256" key="1">
    <source>
        <dbReference type="ARBA" id="ARBA00023015"/>
    </source>
</evidence>
<keyword evidence="2" id="KW-0238">DNA-binding</keyword>
<evidence type="ECO:0000256" key="2">
    <source>
        <dbReference type="ARBA" id="ARBA00023125"/>
    </source>
</evidence>
<dbReference type="Proteomes" id="UP001596183">
    <property type="component" value="Unassembled WGS sequence"/>
</dbReference>
<dbReference type="PANTHER" id="PTHR30136:SF35">
    <property type="entry name" value="HTH-TYPE TRANSCRIPTIONAL REGULATOR RV1719"/>
    <property type="match status" value="1"/>
</dbReference>
<dbReference type="EMBL" id="JBHSPC010000107">
    <property type="protein sequence ID" value="MFC5674295.1"/>
    <property type="molecule type" value="Genomic_DNA"/>
</dbReference>
<reference evidence="7" key="1">
    <citation type="journal article" date="2019" name="Int. J. Syst. Evol. Microbiol.">
        <title>The Global Catalogue of Microorganisms (GCM) 10K type strain sequencing project: providing services to taxonomists for standard genome sequencing and annotation.</title>
        <authorList>
            <consortium name="The Broad Institute Genomics Platform"/>
            <consortium name="The Broad Institute Genome Sequencing Center for Infectious Disease"/>
            <person name="Wu L."/>
            <person name="Ma J."/>
        </authorList>
    </citation>
    <scope>NUCLEOTIDE SEQUENCE [LARGE SCALE GENOMIC DNA]</scope>
    <source>
        <strain evidence="7">JCM 13852</strain>
    </source>
</reference>
<evidence type="ECO:0000313" key="6">
    <source>
        <dbReference type="EMBL" id="MFC5674295.1"/>
    </source>
</evidence>
<dbReference type="InterPro" id="IPR005471">
    <property type="entry name" value="Tscrpt_reg_IclR_N"/>
</dbReference>
<evidence type="ECO:0000259" key="5">
    <source>
        <dbReference type="PROSITE" id="PS51078"/>
    </source>
</evidence>
<dbReference type="RefSeq" id="WP_381218570.1">
    <property type="nucleotide sequence ID" value="NZ_JBHSPC010000107.1"/>
</dbReference>
<dbReference type="SUPFAM" id="SSF55781">
    <property type="entry name" value="GAF domain-like"/>
    <property type="match status" value="1"/>
</dbReference>
<comment type="caution">
    <text evidence="6">The sequence shown here is derived from an EMBL/GenBank/DDBJ whole genome shotgun (WGS) entry which is preliminary data.</text>
</comment>
<dbReference type="SMART" id="SM00346">
    <property type="entry name" value="HTH_ICLR"/>
    <property type="match status" value="1"/>
</dbReference>
<dbReference type="InterPro" id="IPR050707">
    <property type="entry name" value="HTH_MetabolicPath_Reg"/>
</dbReference>
<gene>
    <name evidence="6" type="ORF">ACFP2V_30745</name>
</gene>
<protein>
    <submittedName>
        <fullName evidence="6">IclR family transcriptional regulator</fullName>
    </submittedName>
</protein>
<name>A0ABW0XUK1_9ACTN</name>